<reference evidence="2" key="1">
    <citation type="journal article" date="2019" name="Int. J. Syst. Evol. Microbiol.">
        <title>The Global Catalogue of Microorganisms (GCM) 10K type strain sequencing project: providing services to taxonomists for standard genome sequencing and annotation.</title>
        <authorList>
            <consortium name="The Broad Institute Genomics Platform"/>
            <consortium name="The Broad Institute Genome Sequencing Center for Infectious Disease"/>
            <person name="Wu L."/>
            <person name="Ma J."/>
        </authorList>
    </citation>
    <scope>NUCLEOTIDE SEQUENCE [LARGE SCALE GENOMIC DNA]</scope>
    <source>
        <strain evidence="2">JCM 9092</strain>
    </source>
</reference>
<protein>
    <submittedName>
        <fullName evidence="1">Organomercurial lyase MerB</fullName>
    </submittedName>
</protein>
<gene>
    <name evidence="1" type="primary">merB</name>
    <name evidence="1" type="ORF">GCM10010449_76300</name>
</gene>
<accession>A0ABP6NF72</accession>
<keyword evidence="1" id="KW-0456">Lyase</keyword>
<comment type="caution">
    <text evidence="1">The sequence shown here is derived from an EMBL/GenBank/DDBJ whole genome shotgun (WGS) entry which is preliminary data.</text>
</comment>
<dbReference type="GO" id="GO:0016829">
    <property type="term" value="F:lyase activity"/>
    <property type="evidence" value="ECO:0007669"/>
    <property type="project" value="UniProtKB-KW"/>
</dbReference>
<dbReference type="Gene3D" id="3.30.450.410">
    <property type="match status" value="1"/>
</dbReference>
<evidence type="ECO:0000313" key="2">
    <source>
        <dbReference type="Proteomes" id="UP001501637"/>
    </source>
</evidence>
<name>A0ABP6NF72_9ACTN</name>
<dbReference type="Pfam" id="PF03243">
    <property type="entry name" value="MerB"/>
    <property type="match status" value="1"/>
</dbReference>
<dbReference type="InterPro" id="IPR004927">
    <property type="entry name" value="MerB"/>
</dbReference>
<dbReference type="RefSeq" id="WP_344529321.1">
    <property type="nucleotide sequence ID" value="NZ_BAAAUG010000188.1"/>
</dbReference>
<proteinExistence type="predicted"/>
<dbReference type="EMBL" id="BAAAUG010000188">
    <property type="protein sequence ID" value="GAA3145876.1"/>
    <property type="molecule type" value="Genomic_DNA"/>
</dbReference>
<evidence type="ECO:0000313" key="1">
    <source>
        <dbReference type="EMBL" id="GAA3145876.1"/>
    </source>
</evidence>
<dbReference type="SUPFAM" id="SSF160387">
    <property type="entry name" value="NosL/MerB-like"/>
    <property type="match status" value="1"/>
</dbReference>
<dbReference type="Proteomes" id="UP001501637">
    <property type="component" value="Unassembled WGS sequence"/>
</dbReference>
<keyword evidence="2" id="KW-1185">Reference proteome</keyword>
<organism evidence="1 2">
    <name type="scientific">Streptomyces rectiviolaceus</name>
    <dbReference type="NCBI Taxonomy" id="332591"/>
    <lineage>
        <taxon>Bacteria</taxon>
        <taxon>Bacillati</taxon>
        <taxon>Actinomycetota</taxon>
        <taxon>Actinomycetes</taxon>
        <taxon>Kitasatosporales</taxon>
        <taxon>Streptomycetaceae</taxon>
        <taxon>Streptomyces</taxon>
    </lineage>
</organism>
<dbReference type="InterPro" id="IPR053717">
    <property type="entry name" value="MerB_lyase_sf"/>
</dbReference>
<sequence length="207" mass="21982">MDERVRQLSDQLVAKWTSPEGVRLMAAGTAVVGGLLEHGPLTEPQAAVLLGWPDDEVLARFRAMNFGLEMDPGGVAVVGAGVSLNPALPHSMELRGGRRHGWCAMDVLMFPVAFQEEASRVTSRCAATGQPISLTVTPRGVDDVDPSTAAVTLAPATGGDIRDVFCDRVNFYATPELARQAVDVDPELAVCSVAEAWGIGKRLADLF</sequence>